<feature type="transmembrane region" description="Helical" evidence="1">
    <location>
        <begin position="12"/>
        <end position="29"/>
    </location>
</feature>
<dbReference type="AlphaFoldDB" id="A0A345YEK4"/>
<evidence type="ECO:0000313" key="3">
    <source>
        <dbReference type="Proteomes" id="UP000254508"/>
    </source>
</evidence>
<reference evidence="3" key="1">
    <citation type="submission" date="2018-07" db="EMBL/GenBank/DDBJ databases">
        <title>Genome sequence of Erythrobacter strain YH-07, an antagonistic bacterium isolated from Yellow Sea.</title>
        <authorList>
            <person name="Tang T."/>
            <person name="Liu Q."/>
            <person name="Sun X."/>
        </authorList>
    </citation>
    <scope>NUCLEOTIDE SEQUENCE [LARGE SCALE GENOMIC DNA]</scope>
    <source>
        <strain evidence="3">YH-07</strain>
    </source>
</reference>
<keyword evidence="3" id="KW-1185">Reference proteome</keyword>
<proteinExistence type="predicted"/>
<dbReference type="OrthoDB" id="7605612at2"/>
<protein>
    <submittedName>
        <fullName evidence="2">Uncharacterized protein</fullName>
    </submittedName>
</protein>
<organism evidence="2 3">
    <name type="scientific">Erythrobacter aureus</name>
    <dbReference type="NCBI Taxonomy" id="2182384"/>
    <lineage>
        <taxon>Bacteria</taxon>
        <taxon>Pseudomonadati</taxon>
        <taxon>Pseudomonadota</taxon>
        <taxon>Alphaproteobacteria</taxon>
        <taxon>Sphingomonadales</taxon>
        <taxon>Erythrobacteraceae</taxon>
        <taxon>Erythrobacter/Porphyrobacter group</taxon>
        <taxon>Erythrobacter</taxon>
    </lineage>
</organism>
<dbReference type="Proteomes" id="UP000254508">
    <property type="component" value="Chromosome"/>
</dbReference>
<dbReference type="PROSITE" id="PS51257">
    <property type="entry name" value="PROKAR_LIPOPROTEIN"/>
    <property type="match status" value="1"/>
</dbReference>
<evidence type="ECO:0000256" key="1">
    <source>
        <dbReference type="SAM" id="Phobius"/>
    </source>
</evidence>
<dbReference type="KEGG" id="err:DVR09_08400"/>
<accession>A0A345YEK4</accession>
<dbReference type="EMBL" id="CP031357">
    <property type="protein sequence ID" value="AXK42356.1"/>
    <property type="molecule type" value="Genomic_DNA"/>
</dbReference>
<keyword evidence="1" id="KW-0472">Membrane</keyword>
<name>A0A345YEK4_9SPHN</name>
<keyword evidence="1" id="KW-0812">Transmembrane</keyword>
<sequence length="143" mass="15903">MMRSETTYRKLPVVMWAAVFFACSVWLYLAPLSAGRMRGVLRTEDGLTLLGMAALAASVAITVLALIYAVRALFGLPAISSDGQKLRVYLFPFKTILLSEIDRIVVKPNDTEIYDKDGKKHKINTRLTNDAESFFEEISTGLP</sequence>
<gene>
    <name evidence="2" type="ORF">DVR09_08400</name>
</gene>
<feature type="transmembrane region" description="Helical" evidence="1">
    <location>
        <begin position="49"/>
        <end position="70"/>
    </location>
</feature>
<evidence type="ECO:0000313" key="2">
    <source>
        <dbReference type="EMBL" id="AXK42356.1"/>
    </source>
</evidence>
<keyword evidence="1" id="KW-1133">Transmembrane helix</keyword>